<reference evidence="1" key="1">
    <citation type="journal article" date="2021" name="New Phytol.">
        <title>Evolutionary innovations through gain and loss of genes in the ectomycorrhizal Boletales.</title>
        <authorList>
            <person name="Wu G."/>
            <person name="Miyauchi S."/>
            <person name="Morin E."/>
            <person name="Kuo A."/>
            <person name="Drula E."/>
            <person name="Varga T."/>
            <person name="Kohler A."/>
            <person name="Feng B."/>
            <person name="Cao Y."/>
            <person name="Lipzen A."/>
            <person name="Daum C."/>
            <person name="Hundley H."/>
            <person name="Pangilinan J."/>
            <person name="Johnson J."/>
            <person name="Barry K."/>
            <person name="LaButti K."/>
            <person name="Ng V."/>
            <person name="Ahrendt S."/>
            <person name="Min B."/>
            <person name="Choi I.G."/>
            <person name="Park H."/>
            <person name="Plett J.M."/>
            <person name="Magnuson J."/>
            <person name="Spatafora J.W."/>
            <person name="Nagy L.G."/>
            <person name="Henrissat B."/>
            <person name="Grigoriev I.V."/>
            <person name="Yang Z.L."/>
            <person name="Xu J."/>
            <person name="Martin F.M."/>
        </authorList>
    </citation>
    <scope>NUCLEOTIDE SEQUENCE</scope>
    <source>
        <strain evidence="1">ATCC 28755</strain>
    </source>
</reference>
<gene>
    <name evidence="1" type="ORF">BJ138DRAFT_395889</name>
</gene>
<evidence type="ECO:0000313" key="1">
    <source>
        <dbReference type="EMBL" id="KAH7908157.1"/>
    </source>
</evidence>
<protein>
    <submittedName>
        <fullName evidence="1">Uncharacterized protein</fullName>
    </submittedName>
</protein>
<comment type="caution">
    <text evidence="1">The sequence shown here is derived from an EMBL/GenBank/DDBJ whole genome shotgun (WGS) entry which is preliminary data.</text>
</comment>
<sequence>MNVVAILPMKHEAPPPSYSSCLETSQSLANVWSYVPLATFELAILLLTTAQIFRHKRHSRMFIVVRNDIVYIMCILGISVVNTVVIKESDGYVGPTMIIQVTIHSVLASRLLFSLHQIMRQQNIMDSNIGVNRNAPNGTYCK</sequence>
<proteinExistence type="predicted"/>
<keyword evidence="2" id="KW-1185">Reference proteome</keyword>
<name>A0ACB8A4K4_9AGAM</name>
<dbReference type="Proteomes" id="UP000790377">
    <property type="component" value="Unassembled WGS sequence"/>
</dbReference>
<accession>A0ACB8A4K4</accession>
<dbReference type="EMBL" id="MU267843">
    <property type="protein sequence ID" value="KAH7908157.1"/>
    <property type="molecule type" value="Genomic_DNA"/>
</dbReference>
<evidence type="ECO:0000313" key="2">
    <source>
        <dbReference type="Proteomes" id="UP000790377"/>
    </source>
</evidence>
<organism evidence="1 2">
    <name type="scientific">Hygrophoropsis aurantiaca</name>
    <dbReference type="NCBI Taxonomy" id="72124"/>
    <lineage>
        <taxon>Eukaryota</taxon>
        <taxon>Fungi</taxon>
        <taxon>Dikarya</taxon>
        <taxon>Basidiomycota</taxon>
        <taxon>Agaricomycotina</taxon>
        <taxon>Agaricomycetes</taxon>
        <taxon>Agaricomycetidae</taxon>
        <taxon>Boletales</taxon>
        <taxon>Coniophorineae</taxon>
        <taxon>Hygrophoropsidaceae</taxon>
        <taxon>Hygrophoropsis</taxon>
    </lineage>
</organism>